<feature type="transmembrane region" description="Helical" evidence="6">
    <location>
        <begin position="52"/>
        <end position="73"/>
    </location>
</feature>
<keyword evidence="4 6" id="KW-1133">Transmembrane helix</keyword>
<feature type="transmembrane region" description="Helical" evidence="6">
    <location>
        <begin position="192"/>
        <end position="215"/>
    </location>
</feature>
<evidence type="ECO:0000256" key="5">
    <source>
        <dbReference type="ARBA" id="ARBA00023136"/>
    </source>
</evidence>
<gene>
    <name evidence="7" type="ORF">H3N35_07540</name>
</gene>
<feature type="transmembrane region" description="Helical" evidence="6">
    <location>
        <begin position="20"/>
        <end position="46"/>
    </location>
</feature>
<dbReference type="Proteomes" id="UP001215231">
    <property type="component" value="Chromosome"/>
</dbReference>
<name>A0ABY7VK33_9GAMM</name>
<sequence length="439" mass="47651">MLSAKVNLFFTKLTQDEVFWGSFVALFVKVLASGLAFLVNVLAARYLGINEFGLFSMALSVMAVGVVIGKFGMEQSIVKFIVKARHSDDGVNESQVISLSLLLTLAISSVVAVIIFFAADILADDVFGKTQLKKVLLFAAVTIIPMAILNIAAQIFRANKNMLLNTLFSGAVSAFITLILLFFIRPKTASEYYLLMCIAVCASMCLCLLSAKCMYKISFGYKKPSGLNLMSASYPIFIASFVTLLNQHFGLLLLGRVSSAAEVGLYAVAMKIITLFIMITATVCSVTGSSFAHAFYQKNIAKLPGLAKKSSFLSAALTLPLLLVVMCFPQALLAIFGQEFIAADFILVVLLLGLIFNIFLSPCGHLLMMTGNEKKHRSNVLVAGGVNIALLLLLTEKYDALGVATAFSFSVMLQNILAMYSVKKELGFWVYPKLPKLSK</sequence>
<keyword evidence="8" id="KW-1185">Reference proteome</keyword>
<evidence type="ECO:0000256" key="2">
    <source>
        <dbReference type="ARBA" id="ARBA00022475"/>
    </source>
</evidence>
<feature type="transmembrane region" description="Helical" evidence="6">
    <location>
        <begin position="401"/>
        <end position="422"/>
    </location>
</feature>
<evidence type="ECO:0000256" key="3">
    <source>
        <dbReference type="ARBA" id="ARBA00022692"/>
    </source>
</evidence>
<dbReference type="PANTHER" id="PTHR30250:SF11">
    <property type="entry name" value="O-ANTIGEN TRANSPORTER-RELATED"/>
    <property type="match status" value="1"/>
</dbReference>
<feature type="transmembrane region" description="Helical" evidence="6">
    <location>
        <begin position="265"/>
        <end position="291"/>
    </location>
</feature>
<dbReference type="PANTHER" id="PTHR30250">
    <property type="entry name" value="PST FAMILY PREDICTED COLANIC ACID TRANSPORTER"/>
    <property type="match status" value="1"/>
</dbReference>
<organism evidence="7 8">
    <name type="scientific">Thalassomonas haliotis</name>
    <dbReference type="NCBI Taxonomy" id="485448"/>
    <lineage>
        <taxon>Bacteria</taxon>
        <taxon>Pseudomonadati</taxon>
        <taxon>Pseudomonadota</taxon>
        <taxon>Gammaproteobacteria</taxon>
        <taxon>Alteromonadales</taxon>
        <taxon>Colwelliaceae</taxon>
        <taxon>Thalassomonas</taxon>
    </lineage>
</organism>
<keyword evidence="2" id="KW-1003">Cell membrane</keyword>
<evidence type="ECO:0000256" key="6">
    <source>
        <dbReference type="SAM" id="Phobius"/>
    </source>
</evidence>
<feature type="transmembrane region" description="Helical" evidence="6">
    <location>
        <begin position="312"/>
        <end position="333"/>
    </location>
</feature>
<feature type="transmembrane region" description="Helical" evidence="6">
    <location>
        <begin position="345"/>
        <end position="367"/>
    </location>
</feature>
<comment type="subcellular location">
    <subcellularLocation>
        <location evidence="1">Cell membrane</location>
        <topology evidence="1">Multi-pass membrane protein</topology>
    </subcellularLocation>
</comment>
<feature type="transmembrane region" description="Helical" evidence="6">
    <location>
        <begin position="163"/>
        <end position="186"/>
    </location>
</feature>
<dbReference type="EMBL" id="CP059693">
    <property type="protein sequence ID" value="WDE13283.1"/>
    <property type="molecule type" value="Genomic_DNA"/>
</dbReference>
<feature type="transmembrane region" description="Helical" evidence="6">
    <location>
        <begin position="135"/>
        <end position="156"/>
    </location>
</feature>
<evidence type="ECO:0000313" key="8">
    <source>
        <dbReference type="Proteomes" id="UP001215231"/>
    </source>
</evidence>
<proteinExistence type="predicted"/>
<dbReference type="RefSeq" id="WP_274053637.1">
    <property type="nucleotide sequence ID" value="NZ_CP059693.1"/>
</dbReference>
<feature type="transmembrane region" description="Helical" evidence="6">
    <location>
        <begin position="379"/>
        <end position="395"/>
    </location>
</feature>
<reference evidence="7 8" key="1">
    <citation type="journal article" date="2022" name="Mar. Drugs">
        <title>Bioassay-Guided Fractionation Leads to the Detection of Cholic Acid Generated by the Rare Thalassomonas sp.</title>
        <authorList>
            <person name="Pheiffer F."/>
            <person name="Schneider Y.K."/>
            <person name="Hansen E.H."/>
            <person name="Andersen J.H."/>
            <person name="Isaksson J."/>
            <person name="Busche T."/>
            <person name="R C."/>
            <person name="Kalinowski J."/>
            <person name="Zyl L.V."/>
            <person name="Trindade M."/>
        </authorList>
    </citation>
    <scope>NUCLEOTIDE SEQUENCE [LARGE SCALE GENOMIC DNA]</scope>
    <source>
        <strain evidence="7 8">A5K-61T</strain>
    </source>
</reference>
<dbReference type="InterPro" id="IPR050833">
    <property type="entry name" value="Poly_Biosynth_Transport"/>
</dbReference>
<evidence type="ECO:0000313" key="7">
    <source>
        <dbReference type="EMBL" id="WDE13283.1"/>
    </source>
</evidence>
<dbReference type="InterPro" id="IPR002797">
    <property type="entry name" value="Polysacc_synth"/>
</dbReference>
<feature type="transmembrane region" description="Helical" evidence="6">
    <location>
        <begin position="94"/>
        <end position="123"/>
    </location>
</feature>
<keyword evidence="3 6" id="KW-0812">Transmembrane</keyword>
<evidence type="ECO:0000256" key="1">
    <source>
        <dbReference type="ARBA" id="ARBA00004651"/>
    </source>
</evidence>
<keyword evidence="5 6" id="KW-0472">Membrane</keyword>
<evidence type="ECO:0000256" key="4">
    <source>
        <dbReference type="ARBA" id="ARBA00022989"/>
    </source>
</evidence>
<dbReference type="Pfam" id="PF01943">
    <property type="entry name" value="Polysacc_synt"/>
    <property type="match status" value="1"/>
</dbReference>
<feature type="transmembrane region" description="Helical" evidence="6">
    <location>
        <begin position="227"/>
        <end position="245"/>
    </location>
</feature>
<accession>A0ABY7VK33</accession>
<protein>
    <submittedName>
        <fullName evidence="7">Oligosaccharide flippase family protein</fullName>
    </submittedName>
</protein>